<feature type="transmembrane region" description="Helical" evidence="8">
    <location>
        <begin position="282"/>
        <end position="305"/>
    </location>
</feature>
<comment type="caution">
    <text evidence="10">The sequence shown here is derived from an EMBL/GenBank/DDBJ whole genome shotgun (WGS) entry which is preliminary data.</text>
</comment>
<feature type="transmembrane region" description="Helical" evidence="8">
    <location>
        <begin position="142"/>
        <end position="161"/>
    </location>
</feature>
<dbReference type="GO" id="GO:0016763">
    <property type="term" value="F:pentosyltransferase activity"/>
    <property type="evidence" value="ECO:0007669"/>
    <property type="project" value="TreeGrafter"/>
</dbReference>
<feature type="transmembrane region" description="Helical" evidence="8">
    <location>
        <begin position="194"/>
        <end position="227"/>
    </location>
</feature>
<feature type="non-terminal residue" evidence="10">
    <location>
        <position position="553"/>
    </location>
</feature>
<reference evidence="10" key="2">
    <citation type="submission" date="2022-10" db="EMBL/GenBank/DDBJ databases">
        <authorList>
            <person name="Trinh H.N."/>
        </authorList>
    </citation>
    <scope>NUCLEOTIDE SEQUENCE</scope>
    <source>
        <strain evidence="10">RN2-1</strain>
    </source>
</reference>
<keyword evidence="4 10" id="KW-0808">Transferase</keyword>
<feature type="transmembrane region" description="Helical" evidence="8">
    <location>
        <begin position="317"/>
        <end position="338"/>
    </location>
</feature>
<feature type="transmembrane region" description="Helical" evidence="8">
    <location>
        <begin position="25"/>
        <end position="44"/>
    </location>
</feature>
<sequence length="553" mass="59020">MALNGSSARGVGTPSAGSGLRPIGLAELATAVLVLLGFVVLLQIHDGAYAADFDFDADSHYVSGLMIHDFITSLRLQSPLAFLKNFHSHYPIIGIGHWGPLYYVVEGLWMIPFSTGIVSVLMLSAVVTAATAAITYKLAAERFGRLAGIATALIFAAAPVIRESSNAVMLDGAIALLCVGAALAYIAYLSSGRALHSVLFGLIAAAAMLIKGNAACLALLPPFAVLIGRRFDLLHRPSFWIPVPVVATLAGPWVLFTYGQVAQGFRYSWGLTYLGLATAYNGHALMVVLGGAVVALGTAGFACVALGRRIWQHDNGLVGLASLLAAVWVFQSVMPAAFQDRYLMPMLPPLLILALVPVQAVAAWFAAKAGAERALLRDPRRMMAAASVILAGTFALGTRAIEPPPDFGFRRAAQQVWANRISTNPSVLIGAEREGSAIAALAMADPHRPSLFAVRGSRLLGGGGYNQQDYAPRFATAREVMAAIDEYAIPLVLLRVTGRAGEWQHLRQLAEAQALYPDRWELIYRDPSVSPELRLYRIRGNDAKVASEARLLA</sequence>
<evidence type="ECO:0000256" key="6">
    <source>
        <dbReference type="ARBA" id="ARBA00022989"/>
    </source>
</evidence>
<evidence type="ECO:0000256" key="8">
    <source>
        <dbReference type="SAM" id="Phobius"/>
    </source>
</evidence>
<dbReference type="PANTHER" id="PTHR33908">
    <property type="entry name" value="MANNOSYLTRANSFERASE YKCB-RELATED"/>
    <property type="match status" value="1"/>
</dbReference>
<accession>A0AA42CJJ5</accession>
<keyword evidence="5 8" id="KW-0812">Transmembrane</keyword>
<dbReference type="EMBL" id="JAPDNT010000026">
    <property type="protein sequence ID" value="MCW3476930.1"/>
    <property type="molecule type" value="Genomic_DNA"/>
</dbReference>
<evidence type="ECO:0000256" key="3">
    <source>
        <dbReference type="ARBA" id="ARBA00022676"/>
    </source>
</evidence>
<evidence type="ECO:0000256" key="2">
    <source>
        <dbReference type="ARBA" id="ARBA00022475"/>
    </source>
</evidence>
<comment type="subcellular location">
    <subcellularLocation>
        <location evidence="1">Cell membrane</location>
        <topology evidence="1">Multi-pass membrane protein</topology>
    </subcellularLocation>
</comment>
<evidence type="ECO:0000313" key="10">
    <source>
        <dbReference type="EMBL" id="MCW3476930.1"/>
    </source>
</evidence>
<evidence type="ECO:0000313" key="11">
    <source>
        <dbReference type="Proteomes" id="UP001165679"/>
    </source>
</evidence>
<feature type="transmembrane region" description="Helical" evidence="8">
    <location>
        <begin position="168"/>
        <end position="188"/>
    </location>
</feature>
<dbReference type="PANTHER" id="PTHR33908:SF11">
    <property type="entry name" value="MEMBRANE PROTEIN"/>
    <property type="match status" value="1"/>
</dbReference>
<dbReference type="AlphaFoldDB" id="A0AA42CJJ5"/>
<keyword evidence="7 8" id="KW-0472">Membrane</keyword>
<proteinExistence type="predicted"/>
<feature type="transmembrane region" description="Helical" evidence="8">
    <location>
        <begin position="383"/>
        <end position="401"/>
    </location>
</feature>
<feature type="transmembrane region" description="Helical" evidence="8">
    <location>
        <begin position="239"/>
        <end position="262"/>
    </location>
</feature>
<keyword evidence="6 8" id="KW-1133">Transmembrane helix</keyword>
<evidence type="ECO:0000256" key="4">
    <source>
        <dbReference type="ARBA" id="ARBA00022679"/>
    </source>
</evidence>
<feature type="transmembrane region" description="Helical" evidence="8">
    <location>
        <begin position="350"/>
        <end position="371"/>
    </location>
</feature>
<evidence type="ECO:0000256" key="5">
    <source>
        <dbReference type="ARBA" id="ARBA00022692"/>
    </source>
</evidence>
<name>A0AA42CJJ5_9PROT</name>
<dbReference type="GO" id="GO:0009103">
    <property type="term" value="P:lipopolysaccharide biosynthetic process"/>
    <property type="evidence" value="ECO:0007669"/>
    <property type="project" value="UniProtKB-ARBA"/>
</dbReference>
<protein>
    <submittedName>
        <fullName evidence="10">Glycosyltransferase family 39 protein</fullName>
        <ecNumber evidence="10">2.4.-.-</ecNumber>
    </submittedName>
</protein>
<evidence type="ECO:0000256" key="1">
    <source>
        <dbReference type="ARBA" id="ARBA00004651"/>
    </source>
</evidence>
<organism evidence="10 11">
    <name type="scientific">Limobrevibacterium gyesilva</name>
    <dbReference type="NCBI Taxonomy" id="2991712"/>
    <lineage>
        <taxon>Bacteria</taxon>
        <taxon>Pseudomonadati</taxon>
        <taxon>Pseudomonadota</taxon>
        <taxon>Alphaproteobacteria</taxon>
        <taxon>Acetobacterales</taxon>
        <taxon>Acetobacteraceae</taxon>
        <taxon>Limobrevibacterium</taxon>
    </lineage>
</organism>
<evidence type="ECO:0000259" key="9">
    <source>
        <dbReference type="Pfam" id="PF13231"/>
    </source>
</evidence>
<gene>
    <name evidence="10" type="ORF">OL599_20390</name>
</gene>
<reference evidence="10" key="1">
    <citation type="submission" date="2022-09" db="EMBL/GenBank/DDBJ databases">
        <title>Rhodovastum sp. nov. RN2-1 isolated from soil in Seongnam, South Korea.</title>
        <authorList>
            <person name="Le N.T."/>
        </authorList>
    </citation>
    <scope>NUCLEOTIDE SEQUENCE</scope>
    <source>
        <strain evidence="10">RN2-1</strain>
    </source>
</reference>
<feature type="domain" description="Glycosyltransferase RgtA/B/C/D-like" evidence="9">
    <location>
        <begin position="113"/>
        <end position="250"/>
    </location>
</feature>
<keyword evidence="11" id="KW-1185">Reference proteome</keyword>
<dbReference type="InterPro" id="IPR038731">
    <property type="entry name" value="RgtA/B/C-like"/>
</dbReference>
<dbReference type="Pfam" id="PF13231">
    <property type="entry name" value="PMT_2"/>
    <property type="match status" value="1"/>
</dbReference>
<dbReference type="EC" id="2.4.-.-" evidence="10"/>
<dbReference type="GO" id="GO:0005886">
    <property type="term" value="C:plasma membrane"/>
    <property type="evidence" value="ECO:0007669"/>
    <property type="project" value="UniProtKB-SubCell"/>
</dbReference>
<keyword evidence="3 10" id="KW-0328">Glycosyltransferase</keyword>
<evidence type="ECO:0000256" key="7">
    <source>
        <dbReference type="ARBA" id="ARBA00023136"/>
    </source>
</evidence>
<dbReference type="Proteomes" id="UP001165679">
    <property type="component" value="Unassembled WGS sequence"/>
</dbReference>
<feature type="transmembrane region" description="Helical" evidence="8">
    <location>
        <begin position="117"/>
        <end position="136"/>
    </location>
</feature>
<dbReference type="InterPro" id="IPR050297">
    <property type="entry name" value="LipidA_mod_glycosyltrf_83"/>
</dbReference>
<keyword evidence="2" id="KW-1003">Cell membrane</keyword>